<dbReference type="Proteomes" id="UP000730739">
    <property type="component" value="Unassembled WGS sequence"/>
</dbReference>
<reference evidence="2 3" key="1">
    <citation type="submission" date="2021-03" db="EMBL/GenBank/DDBJ databases">
        <title>Genomic Encyclopedia of Type Strains, Phase IV (KMG-IV): sequencing the most valuable type-strain genomes for metagenomic binning, comparative biology and taxonomic classification.</title>
        <authorList>
            <person name="Goeker M."/>
        </authorList>
    </citation>
    <scope>NUCLEOTIDE SEQUENCE [LARGE SCALE GENOMIC DNA]</scope>
    <source>
        <strain evidence="2 3">DSM 13372</strain>
    </source>
</reference>
<evidence type="ECO:0008006" key="4">
    <source>
        <dbReference type="Google" id="ProtNLM"/>
    </source>
</evidence>
<sequence length="120" mass="12669">MIAASQIVRKRATELLAILVAIVFLFAPMAEAAVVKCQPHALSTEHIVSPQSDPAPPVDTEPGDQKACCKSVCSLCNALFPAPIPVGFTVKPNGHRDFGPQQPITGIYSRPAIGPPRSAE</sequence>
<feature type="region of interest" description="Disordered" evidence="1">
    <location>
        <begin position="99"/>
        <end position="120"/>
    </location>
</feature>
<accession>A0ABS4R5J0</accession>
<evidence type="ECO:0000256" key="1">
    <source>
        <dbReference type="SAM" id="MobiDB-lite"/>
    </source>
</evidence>
<evidence type="ECO:0000313" key="3">
    <source>
        <dbReference type="Proteomes" id="UP000730739"/>
    </source>
</evidence>
<name>A0ABS4R5J0_9HYPH</name>
<proteinExistence type="predicted"/>
<protein>
    <recommendedName>
        <fullName evidence="4">Transmembrane protein</fullName>
    </recommendedName>
</protein>
<dbReference type="EMBL" id="JAGILA010000007">
    <property type="protein sequence ID" value="MBP2238164.1"/>
    <property type="molecule type" value="Genomic_DNA"/>
</dbReference>
<evidence type="ECO:0000313" key="2">
    <source>
        <dbReference type="EMBL" id="MBP2238164.1"/>
    </source>
</evidence>
<gene>
    <name evidence="2" type="ORF">J2Z31_004691</name>
</gene>
<keyword evidence="3" id="KW-1185">Reference proteome</keyword>
<organism evidence="2 3">
    <name type="scientific">Sinorhizobium kostiense</name>
    <dbReference type="NCBI Taxonomy" id="76747"/>
    <lineage>
        <taxon>Bacteria</taxon>
        <taxon>Pseudomonadati</taxon>
        <taxon>Pseudomonadota</taxon>
        <taxon>Alphaproteobacteria</taxon>
        <taxon>Hyphomicrobiales</taxon>
        <taxon>Rhizobiaceae</taxon>
        <taxon>Sinorhizobium/Ensifer group</taxon>
        <taxon>Sinorhizobium</taxon>
    </lineage>
</organism>
<comment type="caution">
    <text evidence="2">The sequence shown here is derived from an EMBL/GenBank/DDBJ whole genome shotgun (WGS) entry which is preliminary data.</text>
</comment>
<dbReference type="RefSeq" id="WP_209604936.1">
    <property type="nucleotide sequence ID" value="NZ_JAGILA010000007.1"/>
</dbReference>